<dbReference type="RefSeq" id="WP_031410851.1">
    <property type="nucleotide sequence ID" value="NZ_CP011074.1"/>
</dbReference>
<reference evidence="1" key="1">
    <citation type="submission" date="2015-03" db="EMBL/GenBank/DDBJ databases">
        <title>MIGS Cultured Bacterial/Archaeal sample from Brevibacillus laterosporus.</title>
        <authorList>
            <person name="Zeng D."/>
            <person name="Zhu L."/>
            <person name="Dong G."/>
            <person name="Ye W."/>
            <person name="Ren D."/>
            <person name="Wu L."/>
            <person name="Xu J."/>
            <person name="Li G."/>
            <person name="Guo L."/>
        </authorList>
    </citation>
    <scope>NUCLEOTIDE SEQUENCE</scope>
    <source>
        <strain evidence="1">B9</strain>
    </source>
</reference>
<sequence length="126" mass="14240">MKKYPYFICSLPIYSEEDIFSVAKIISEKLVGGIPFGGFEDYIYEEIPAVYINANILGFELVIQGYGGEDGYILEVNPHPCNERPGDAKRVTVEITNYIASLLEGTEKIKIAYEDINKKDYIDISE</sequence>
<evidence type="ECO:0000313" key="1">
    <source>
        <dbReference type="EMBL" id="AKF92339.1"/>
    </source>
</evidence>
<dbReference type="EMBL" id="CP011074">
    <property type="protein sequence ID" value="AKF92339.1"/>
    <property type="molecule type" value="Genomic_DNA"/>
</dbReference>
<accession>A0A0F7BY51</accession>
<protein>
    <submittedName>
        <fullName evidence="1">Uncharacterized protein</fullName>
    </submittedName>
</protein>
<name>A0A0F7BY51_BRELA</name>
<gene>
    <name evidence="1" type="ORF">EX87_00630</name>
</gene>
<proteinExistence type="predicted"/>
<dbReference type="AlphaFoldDB" id="A0A0F7BY51"/>
<organism evidence="1">
    <name type="scientific">Brevibacillus laterosporus</name>
    <name type="common">Bacillus laterosporus</name>
    <dbReference type="NCBI Taxonomy" id="1465"/>
    <lineage>
        <taxon>Bacteria</taxon>
        <taxon>Bacillati</taxon>
        <taxon>Bacillota</taxon>
        <taxon>Bacilli</taxon>
        <taxon>Bacillales</taxon>
        <taxon>Paenibacillaceae</taxon>
        <taxon>Brevibacillus</taxon>
    </lineage>
</organism>